<dbReference type="Pfam" id="PF13412">
    <property type="entry name" value="HTH_24"/>
    <property type="match status" value="1"/>
</dbReference>
<dbReference type="Gene3D" id="1.10.10.10">
    <property type="entry name" value="Winged helix-like DNA-binding domain superfamily/Winged helix DNA-binding domain"/>
    <property type="match status" value="1"/>
</dbReference>
<dbReference type="GO" id="GO:0005829">
    <property type="term" value="C:cytosol"/>
    <property type="evidence" value="ECO:0007669"/>
    <property type="project" value="TreeGrafter"/>
</dbReference>
<evidence type="ECO:0000259" key="4">
    <source>
        <dbReference type="PROSITE" id="PS50956"/>
    </source>
</evidence>
<dbReference type="SUPFAM" id="SSF46785">
    <property type="entry name" value="Winged helix' DNA-binding domain"/>
    <property type="match status" value="1"/>
</dbReference>
<dbReference type="PRINTS" id="PR00033">
    <property type="entry name" value="HTHASNC"/>
</dbReference>
<dbReference type="Pfam" id="PF01037">
    <property type="entry name" value="AsnC_trans_reg"/>
    <property type="match status" value="1"/>
</dbReference>
<organism evidence="5 6">
    <name type="scientific">candidate division MSBL1 archaeon SCGC-AAA261D19</name>
    <dbReference type="NCBI Taxonomy" id="1698273"/>
    <lineage>
        <taxon>Archaea</taxon>
        <taxon>Methanobacteriati</taxon>
        <taxon>Methanobacteriota</taxon>
        <taxon>candidate division MSBL1</taxon>
    </lineage>
</organism>
<name>A0A133V8L9_9EURY</name>
<dbReference type="Proteomes" id="UP000070400">
    <property type="component" value="Unassembled WGS sequence"/>
</dbReference>
<dbReference type="InterPro" id="IPR000485">
    <property type="entry name" value="AsnC-type_HTH_dom"/>
</dbReference>
<keyword evidence="6" id="KW-1185">Reference proteome</keyword>
<dbReference type="PANTHER" id="PTHR30154:SF34">
    <property type="entry name" value="TRANSCRIPTIONAL REGULATOR AZLB"/>
    <property type="match status" value="1"/>
</dbReference>
<dbReference type="CDD" id="cd00090">
    <property type="entry name" value="HTH_ARSR"/>
    <property type="match status" value="1"/>
</dbReference>
<evidence type="ECO:0000256" key="1">
    <source>
        <dbReference type="ARBA" id="ARBA00023015"/>
    </source>
</evidence>
<dbReference type="InterPro" id="IPR019888">
    <property type="entry name" value="Tscrpt_reg_AsnC-like"/>
</dbReference>
<dbReference type="EMBL" id="LHXX01000004">
    <property type="protein sequence ID" value="KXB02762.1"/>
    <property type="molecule type" value="Genomic_DNA"/>
</dbReference>
<keyword evidence="2" id="KW-0238">DNA-binding</keyword>
<comment type="caution">
    <text evidence="5">The sequence shown here is derived from an EMBL/GenBank/DDBJ whole genome shotgun (WGS) entry which is preliminary data.</text>
</comment>
<dbReference type="SUPFAM" id="SSF54909">
    <property type="entry name" value="Dimeric alpha+beta barrel"/>
    <property type="match status" value="1"/>
</dbReference>
<keyword evidence="1" id="KW-0805">Transcription regulation</keyword>
<keyword evidence="3" id="KW-0804">Transcription</keyword>
<dbReference type="InterPro" id="IPR036390">
    <property type="entry name" value="WH_DNA-bd_sf"/>
</dbReference>
<dbReference type="AlphaFoldDB" id="A0A133V8L9"/>
<dbReference type="PROSITE" id="PS50956">
    <property type="entry name" value="HTH_ASNC_2"/>
    <property type="match status" value="1"/>
</dbReference>
<protein>
    <recommendedName>
        <fullName evidence="4">HTH asnC-type domain-containing protein</fullName>
    </recommendedName>
</protein>
<dbReference type="InterPro" id="IPR019887">
    <property type="entry name" value="Tscrpt_reg_AsnC/Lrp_C"/>
</dbReference>
<dbReference type="GO" id="GO:0043565">
    <property type="term" value="F:sequence-specific DNA binding"/>
    <property type="evidence" value="ECO:0007669"/>
    <property type="project" value="InterPro"/>
</dbReference>
<dbReference type="GO" id="GO:0043200">
    <property type="term" value="P:response to amino acid"/>
    <property type="evidence" value="ECO:0007669"/>
    <property type="project" value="TreeGrafter"/>
</dbReference>
<dbReference type="InterPro" id="IPR036388">
    <property type="entry name" value="WH-like_DNA-bd_sf"/>
</dbReference>
<dbReference type="PANTHER" id="PTHR30154">
    <property type="entry name" value="LEUCINE-RESPONSIVE REGULATORY PROTEIN"/>
    <property type="match status" value="1"/>
</dbReference>
<sequence length="155" mass="17841">MKELDRKIITQLIEDANQPIVEIAKKVDASRQTVSKRLKKLHESELIDSHIVTLNPEKFGLNTRAYVFLREAPQDKARAENERVISKFRHVYSFRRLFGRYSAILEVLTKGREKLTSIVKKIHGLDGVRGTETFIVHSTIKDDPKGPFLDVLESE</sequence>
<gene>
    <name evidence="5" type="ORF">AKJ43_00565</name>
</gene>
<dbReference type="InterPro" id="IPR011008">
    <property type="entry name" value="Dimeric_a/b-barrel"/>
</dbReference>
<dbReference type="Gene3D" id="3.30.70.920">
    <property type="match status" value="1"/>
</dbReference>
<dbReference type="SMART" id="SM00344">
    <property type="entry name" value="HTH_ASNC"/>
    <property type="match status" value="1"/>
</dbReference>
<dbReference type="InterPro" id="IPR011991">
    <property type="entry name" value="ArsR-like_HTH"/>
</dbReference>
<feature type="domain" description="HTH asnC-type" evidence="4">
    <location>
        <begin position="1"/>
        <end position="62"/>
    </location>
</feature>
<accession>A0A133V8L9</accession>
<evidence type="ECO:0000256" key="3">
    <source>
        <dbReference type="ARBA" id="ARBA00023163"/>
    </source>
</evidence>
<reference evidence="5 6" key="1">
    <citation type="journal article" date="2016" name="Sci. Rep.">
        <title>Metabolic traits of an uncultured archaeal lineage -MSBL1- from brine pools of the Red Sea.</title>
        <authorList>
            <person name="Mwirichia R."/>
            <person name="Alam I."/>
            <person name="Rashid M."/>
            <person name="Vinu M."/>
            <person name="Ba-Alawi W."/>
            <person name="Anthony Kamau A."/>
            <person name="Kamanda Ngugi D."/>
            <person name="Goker M."/>
            <person name="Klenk H.P."/>
            <person name="Bajic V."/>
            <person name="Stingl U."/>
        </authorList>
    </citation>
    <scope>NUCLEOTIDE SEQUENCE [LARGE SCALE GENOMIC DNA]</scope>
    <source>
        <strain evidence="5">SCGC-AAA261D19</strain>
    </source>
</reference>
<evidence type="ECO:0000313" key="5">
    <source>
        <dbReference type="EMBL" id="KXB02762.1"/>
    </source>
</evidence>
<evidence type="ECO:0000313" key="6">
    <source>
        <dbReference type="Proteomes" id="UP000070400"/>
    </source>
</evidence>
<evidence type="ECO:0000256" key="2">
    <source>
        <dbReference type="ARBA" id="ARBA00023125"/>
    </source>
</evidence>
<proteinExistence type="predicted"/>